<gene>
    <name evidence="2" type="ORF">EVAR_55393_1</name>
</gene>
<accession>A0A4C1YSV6</accession>
<name>A0A4C1YSV6_EUMVA</name>
<comment type="caution">
    <text evidence="2">The sequence shown here is derived from an EMBL/GenBank/DDBJ whole genome shotgun (WGS) entry which is preliminary data.</text>
</comment>
<proteinExistence type="predicted"/>
<sequence length="111" mass="12731">MRSRWSDRLAGRSHVGVGAGSPTGQYAEGSESATRRHRKKANIVQRPTARVVKNPSWFYSRTDSETPDTGRALRRPAPPPSAPRRRGLCFMRAHLQIRTAYNRFRLWYCSF</sequence>
<dbReference type="AlphaFoldDB" id="A0A4C1YSV6"/>
<feature type="region of interest" description="Disordered" evidence="1">
    <location>
        <begin position="55"/>
        <end position="85"/>
    </location>
</feature>
<evidence type="ECO:0000313" key="2">
    <source>
        <dbReference type="EMBL" id="GBP77729.1"/>
    </source>
</evidence>
<dbReference type="EMBL" id="BGZK01001344">
    <property type="protein sequence ID" value="GBP77729.1"/>
    <property type="molecule type" value="Genomic_DNA"/>
</dbReference>
<dbReference type="Proteomes" id="UP000299102">
    <property type="component" value="Unassembled WGS sequence"/>
</dbReference>
<protein>
    <submittedName>
        <fullName evidence="2">Uncharacterized protein</fullName>
    </submittedName>
</protein>
<organism evidence="2 3">
    <name type="scientific">Eumeta variegata</name>
    <name type="common">Bagworm moth</name>
    <name type="synonym">Eumeta japonica</name>
    <dbReference type="NCBI Taxonomy" id="151549"/>
    <lineage>
        <taxon>Eukaryota</taxon>
        <taxon>Metazoa</taxon>
        <taxon>Ecdysozoa</taxon>
        <taxon>Arthropoda</taxon>
        <taxon>Hexapoda</taxon>
        <taxon>Insecta</taxon>
        <taxon>Pterygota</taxon>
        <taxon>Neoptera</taxon>
        <taxon>Endopterygota</taxon>
        <taxon>Lepidoptera</taxon>
        <taxon>Glossata</taxon>
        <taxon>Ditrysia</taxon>
        <taxon>Tineoidea</taxon>
        <taxon>Psychidae</taxon>
        <taxon>Oiketicinae</taxon>
        <taxon>Eumeta</taxon>
    </lineage>
</organism>
<feature type="compositionally biased region" description="Basic and acidic residues" evidence="1">
    <location>
        <begin position="1"/>
        <end position="10"/>
    </location>
</feature>
<reference evidence="2 3" key="1">
    <citation type="journal article" date="2019" name="Commun. Biol.">
        <title>The bagworm genome reveals a unique fibroin gene that provides high tensile strength.</title>
        <authorList>
            <person name="Kono N."/>
            <person name="Nakamura H."/>
            <person name="Ohtoshi R."/>
            <person name="Tomita M."/>
            <person name="Numata K."/>
            <person name="Arakawa K."/>
        </authorList>
    </citation>
    <scope>NUCLEOTIDE SEQUENCE [LARGE SCALE GENOMIC DNA]</scope>
</reference>
<keyword evidence="3" id="KW-1185">Reference proteome</keyword>
<evidence type="ECO:0000313" key="3">
    <source>
        <dbReference type="Proteomes" id="UP000299102"/>
    </source>
</evidence>
<feature type="region of interest" description="Disordered" evidence="1">
    <location>
        <begin position="1"/>
        <end position="43"/>
    </location>
</feature>
<evidence type="ECO:0000256" key="1">
    <source>
        <dbReference type="SAM" id="MobiDB-lite"/>
    </source>
</evidence>